<dbReference type="EMBL" id="JAFIRA010000032">
    <property type="protein sequence ID" value="MCJ2543622.1"/>
    <property type="molecule type" value="Genomic_DNA"/>
</dbReference>
<dbReference type="PIRSF" id="PIRSF004553">
    <property type="entry name" value="CHP00095"/>
    <property type="match status" value="1"/>
</dbReference>
<evidence type="ECO:0000256" key="2">
    <source>
        <dbReference type="ARBA" id="ARBA00022679"/>
    </source>
</evidence>
<dbReference type="Proteomes" id="UP000830835">
    <property type="component" value="Unassembled WGS sequence"/>
</dbReference>
<evidence type="ECO:0000313" key="5">
    <source>
        <dbReference type="Proteomes" id="UP000830835"/>
    </source>
</evidence>
<gene>
    <name evidence="4" type="primary">rsmD</name>
    <name evidence="4" type="ORF">JX360_12015</name>
</gene>
<dbReference type="PANTHER" id="PTHR43542">
    <property type="entry name" value="METHYLTRANSFERASE"/>
    <property type="match status" value="1"/>
</dbReference>
<accession>A0ABT0CCV3</accession>
<dbReference type="NCBIfam" id="TIGR00095">
    <property type="entry name" value="16S rRNA (guanine(966)-N(2))-methyltransferase RsmD"/>
    <property type="match status" value="1"/>
</dbReference>
<dbReference type="EC" id="2.1.1.171" evidence="4"/>
<keyword evidence="2 4" id="KW-0808">Transferase</keyword>
<protein>
    <submittedName>
        <fullName evidence="4">16S rRNA (Guanine(966)-N(2))-methyltransferase RsmD</fullName>
        <ecNumber evidence="4">2.1.1.171</ecNumber>
    </submittedName>
</protein>
<dbReference type="Gene3D" id="3.40.50.150">
    <property type="entry name" value="Vaccinia Virus protein VP39"/>
    <property type="match status" value="1"/>
</dbReference>
<name>A0ABT0CCV3_THEVL</name>
<keyword evidence="1 4" id="KW-0489">Methyltransferase</keyword>
<organism evidence="4 5">
    <name type="scientific">Thermostichus vulcanus str. 'Rupite'</name>
    <dbReference type="NCBI Taxonomy" id="2813851"/>
    <lineage>
        <taxon>Bacteria</taxon>
        <taxon>Bacillati</taxon>
        <taxon>Cyanobacteriota</taxon>
        <taxon>Cyanophyceae</taxon>
        <taxon>Thermostichales</taxon>
        <taxon>Thermostichaceae</taxon>
        <taxon>Thermostichus</taxon>
    </lineage>
</organism>
<reference evidence="4" key="1">
    <citation type="submission" date="2021-02" db="EMBL/GenBank/DDBJ databases">
        <title>The CRISPR/cas machinery reduction and long-range gene transfer in the hot spring cyanobacterium Synechococcus.</title>
        <authorList>
            <person name="Dvorak P."/>
            <person name="Jahodarova E."/>
            <person name="Hasler P."/>
            <person name="Poulickova A."/>
        </authorList>
    </citation>
    <scope>NUCLEOTIDE SEQUENCE</scope>
    <source>
        <strain evidence="4">Rupite</strain>
    </source>
</reference>
<dbReference type="InterPro" id="IPR004398">
    <property type="entry name" value="RNA_MeTrfase_RsmD"/>
</dbReference>
<dbReference type="SUPFAM" id="SSF53335">
    <property type="entry name" value="S-adenosyl-L-methionine-dependent methyltransferases"/>
    <property type="match status" value="1"/>
</dbReference>
<dbReference type="RefSeq" id="WP_244351211.1">
    <property type="nucleotide sequence ID" value="NZ_JAFIRA010000032.1"/>
</dbReference>
<evidence type="ECO:0000313" key="4">
    <source>
        <dbReference type="EMBL" id="MCJ2543622.1"/>
    </source>
</evidence>
<dbReference type="InterPro" id="IPR029063">
    <property type="entry name" value="SAM-dependent_MTases_sf"/>
</dbReference>
<comment type="caution">
    <text evidence="4">The sequence shown here is derived from an EMBL/GenBank/DDBJ whole genome shotgun (WGS) entry which is preliminary data.</text>
</comment>
<feature type="region of interest" description="Disordered" evidence="3">
    <location>
        <begin position="1"/>
        <end position="20"/>
    </location>
</feature>
<keyword evidence="5" id="KW-1185">Reference proteome</keyword>
<evidence type="ECO:0000256" key="3">
    <source>
        <dbReference type="SAM" id="MobiDB-lite"/>
    </source>
</evidence>
<evidence type="ECO:0000256" key="1">
    <source>
        <dbReference type="ARBA" id="ARBA00022603"/>
    </source>
</evidence>
<proteinExistence type="predicted"/>
<dbReference type="CDD" id="cd02440">
    <property type="entry name" value="AdoMet_MTases"/>
    <property type="match status" value="1"/>
</dbReference>
<sequence length="184" mass="20430">MSLRISGKRELQTPEGLATRPTPSRVRQALFNILQGRVEGCRWLDLCCGAGTIGAEALCQGAAFVAGIEIAAPACRIIRANWAKVAQPEQSFQVIQGDARKLLNRGLTWDPFDYVYFAPPYEAGLYAPLLPLIPPLLKPEQGILIVEHRTGYDLPEQVGSLLRSDQRTYGQTTLAFYRDLTDWL</sequence>
<dbReference type="GO" id="GO:0052913">
    <property type="term" value="F:16S rRNA (guanine(966)-N(2))-methyltransferase activity"/>
    <property type="evidence" value="ECO:0007669"/>
    <property type="project" value="UniProtKB-EC"/>
</dbReference>
<dbReference type="Pfam" id="PF03602">
    <property type="entry name" value="Cons_hypoth95"/>
    <property type="match status" value="1"/>
</dbReference>
<dbReference type="PANTHER" id="PTHR43542:SF1">
    <property type="entry name" value="METHYLTRANSFERASE"/>
    <property type="match status" value="1"/>
</dbReference>